<reference evidence="3" key="2">
    <citation type="journal article" date="2010" name="Appl. Environ. Microbiol.">
        <title>Diversity of glycosyl hydrolases from cellulose-depleting communities enriched from casts of two earthworm species.</title>
        <authorList>
            <person name="Beloqui A."/>
            <person name="Nechitaylo T.Y."/>
            <person name="Lopez-Cortes N."/>
            <person name="Ghazi A."/>
            <person name="Guazzaroni M.E."/>
            <person name="Polaina J."/>
            <person name="Strittmatter A.W."/>
            <person name="Reva O."/>
            <person name="Waliczek A."/>
            <person name="Yakimov M.M."/>
            <person name="Golyshina O.V."/>
            <person name="Ferrer M."/>
            <person name="Golyshin P.N."/>
        </authorList>
    </citation>
    <scope>NUCLEOTIDE SEQUENCE</scope>
</reference>
<dbReference type="EMBL" id="GQ996408">
    <property type="protein sequence ID" value="ACY24667.1"/>
    <property type="molecule type" value="Genomic_DNA"/>
</dbReference>
<dbReference type="InterPro" id="IPR003786">
    <property type="entry name" value="FdhD"/>
</dbReference>
<evidence type="ECO:0000256" key="2">
    <source>
        <dbReference type="ARBA" id="ARBA00023150"/>
    </source>
</evidence>
<dbReference type="PIRSF" id="PIRSF015626">
    <property type="entry name" value="FdhD"/>
    <property type="match status" value="1"/>
</dbReference>
<sequence>MNDSALPPVVARPVQRWPAEQVTQDLVAAEVPVSLVFNGIAHAVMMATPQDLECFALGFALSEGILDSPADCYGLEVEPLLEQAVACVAVHLDISARCFARLKARRRSLAGPTGCGLCGVESLDALDLTPPPIESQPWLAQFPVANVLAALAAMPQRQLLNADCGALHAAGWLRADGVLTDVLEDVGRHNALDKLLGHLAQAGRLQEAGLVVMTSRASYELVRKCARLQVPALATISAPTALAIQVAHAAGLTLWGLCRGEQAVRYAP</sequence>
<evidence type="ECO:0000313" key="3">
    <source>
        <dbReference type="EMBL" id="ACY24667.1"/>
    </source>
</evidence>
<dbReference type="Gene3D" id="3.40.140.10">
    <property type="entry name" value="Cytidine Deaminase, domain 2"/>
    <property type="match status" value="1"/>
</dbReference>
<dbReference type="GO" id="GO:0006777">
    <property type="term" value="P:Mo-molybdopterin cofactor biosynthetic process"/>
    <property type="evidence" value="ECO:0007669"/>
    <property type="project" value="UniProtKB-KW"/>
</dbReference>
<accession>D8VMN2</accession>
<protein>
    <submittedName>
        <fullName evidence="3">FdhD formate dehydrogenase family protein</fullName>
    </submittedName>
</protein>
<organism evidence="3">
    <name type="scientific">uncultured organism</name>
    <dbReference type="NCBI Taxonomy" id="155900"/>
    <lineage>
        <taxon>unclassified sequences</taxon>
        <taxon>environmental samples</taxon>
    </lineage>
</organism>
<name>D8VMN2_9ZZZZ</name>
<reference evidence="3" key="1">
    <citation type="submission" date="2009-09" db="EMBL/GenBank/DDBJ databases">
        <authorList>
            <person name="Beloqi A."/>
            <person name="Nechitaylo T.Y."/>
            <person name="Lopez-Cortes N."/>
            <person name="Vietes M."/>
            <person name="Polaina J."/>
            <person name="Strittmatter A."/>
            <person name="Reva O."/>
            <person name="Waliczek A."/>
            <person name="Golyshina O.V."/>
            <person name="Ferrer M."/>
            <person name="Golyshin P.N."/>
        </authorList>
    </citation>
    <scope>NUCLEOTIDE SEQUENCE</scope>
</reference>
<dbReference type="HAMAP" id="MF_00187">
    <property type="entry name" value="FdhD"/>
    <property type="match status" value="1"/>
</dbReference>
<dbReference type="SUPFAM" id="SSF53927">
    <property type="entry name" value="Cytidine deaminase-like"/>
    <property type="match status" value="1"/>
</dbReference>
<dbReference type="GO" id="GO:0016783">
    <property type="term" value="F:sulfurtransferase activity"/>
    <property type="evidence" value="ECO:0007669"/>
    <property type="project" value="InterPro"/>
</dbReference>
<dbReference type="AlphaFoldDB" id="D8VMN2"/>
<dbReference type="PANTHER" id="PTHR30592">
    <property type="entry name" value="FORMATE DEHYDROGENASE"/>
    <property type="match status" value="1"/>
</dbReference>
<proteinExistence type="inferred from homology"/>
<dbReference type="NCBIfam" id="TIGR00129">
    <property type="entry name" value="fdhD_narQ"/>
    <property type="match status" value="1"/>
</dbReference>
<keyword evidence="2" id="KW-0501">Molybdenum cofactor biosynthesis</keyword>
<evidence type="ECO:0000256" key="1">
    <source>
        <dbReference type="ARBA" id="ARBA00022490"/>
    </source>
</evidence>
<dbReference type="InterPro" id="IPR016193">
    <property type="entry name" value="Cytidine_deaminase-like"/>
</dbReference>
<keyword evidence="1" id="KW-0963">Cytoplasm</keyword>
<dbReference type="Pfam" id="PF02634">
    <property type="entry name" value="FdhD-NarQ"/>
    <property type="match status" value="1"/>
</dbReference>
<dbReference type="PANTHER" id="PTHR30592:SF1">
    <property type="entry name" value="SULFUR CARRIER PROTEIN FDHD"/>
    <property type="match status" value="1"/>
</dbReference>
<dbReference type="Gene3D" id="3.10.20.10">
    <property type="match status" value="1"/>
</dbReference>